<dbReference type="OrthoDB" id="6426401at2759"/>
<comment type="function">
    <text evidence="1">May act as a substrate-specific adapter of an E3 ubiquitin-protein ligase complex (CUL3-RBX1-BTB) which mediates the ubiquitination and subsequent proteasomal degradation of target proteins.</text>
</comment>
<name>A0A1D2MIH3_ORCCI</name>
<organism evidence="3 4">
    <name type="scientific">Orchesella cincta</name>
    <name type="common">Springtail</name>
    <name type="synonym">Podura cincta</name>
    <dbReference type="NCBI Taxonomy" id="48709"/>
    <lineage>
        <taxon>Eukaryota</taxon>
        <taxon>Metazoa</taxon>
        <taxon>Ecdysozoa</taxon>
        <taxon>Arthropoda</taxon>
        <taxon>Hexapoda</taxon>
        <taxon>Collembola</taxon>
        <taxon>Entomobryomorpha</taxon>
        <taxon>Entomobryoidea</taxon>
        <taxon>Orchesellidae</taxon>
        <taxon>Orchesellinae</taxon>
        <taxon>Orchesella</taxon>
    </lineage>
</organism>
<dbReference type="Pfam" id="PF00651">
    <property type="entry name" value="BTB"/>
    <property type="match status" value="1"/>
</dbReference>
<dbReference type="EMBL" id="LJIJ01001147">
    <property type="protein sequence ID" value="ODM92800.1"/>
    <property type="molecule type" value="Genomic_DNA"/>
</dbReference>
<keyword evidence="4" id="KW-1185">Reference proteome</keyword>
<gene>
    <name evidence="3" type="ORF">Ocin01_13882</name>
</gene>
<evidence type="ECO:0000256" key="1">
    <source>
        <dbReference type="ARBA" id="ARBA00002668"/>
    </source>
</evidence>
<proteinExistence type="predicted"/>
<dbReference type="CDD" id="cd18186">
    <property type="entry name" value="BTB_POZ_ZBTB_KLHL-like"/>
    <property type="match status" value="1"/>
</dbReference>
<dbReference type="SUPFAM" id="SSF54695">
    <property type="entry name" value="POZ domain"/>
    <property type="match status" value="1"/>
</dbReference>
<dbReference type="InterPro" id="IPR000210">
    <property type="entry name" value="BTB/POZ_dom"/>
</dbReference>
<protein>
    <submittedName>
        <fullName evidence="3">TD and POZ domain-containing protein 3</fullName>
    </submittedName>
</protein>
<evidence type="ECO:0000313" key="3">
    <source>
        <dbReference type="EMBL" id="ODM92800.1"/>
    </source>
</evidence>
<evidence type="ECO:0000313" key="4">
    <source>
        <dbReference type="Proteomes" id="UP000094527"/>
    </source>
</evidence>
<dbReference type="Proteomes" id="UP000094527">
    <property type="component" value="Unassembled WGS sequence"/>
</dbReference>
<dbReference type="Gene3D" id="1.25.40.420">
    <property type="match status" value="1"/>
</dbReference>
<feature type="domain" description="BTB" evidence="2">
    <location>
        <begin position="231"/>
        <end position="300"/>
    </location>
</feature>
<dbReference type="Gene3D" id="3.30.710.10">
    <property type="entry name" value="Potassium Channel Kv1.1, Chain A"/>
    <property type="match status" value="1"/>
</dbReference>
<sequence length="419" mass="46835">MAELKLTVESSQFTFGFTRVKVTTGKNRVGRRHTPDLLESKLELVLKVRDTDELVTDLEENKTRSSAPTINTILQKILRKALANRLEDNNDTISVSVSMLDSSDSDPDNVTLTTEVRVTGEVLSCLFSEYNGPMQLNFCLFFHSLNLQNIGFNMVFVELSPSITKDGVYVFERKSPPEMSLNTIRNKIKVGNQYEGKVNIELKAVSPNKGSIPLPSAHGINADILRKGIESDFALMSDNGSGKRFPCHKAFLAAHSTVLANVLKSDFKEMKEGIYSISMSEEGVTALLNFFYVAEVKEAIKSPSIAFELLEAADKYDIPDLRDAIKAVFLNHSTAWVDIDVALRLYIFTSRVDGNEQLKLKAFQVMKSKADELVESDLFDELYKADPTCVKEIMRLAFKAGSASVAFDMPTRKKRKRTD</sequence>
<dbReference type="InterPro" id="IPR011333">
    <property type="entry name" value="SKP1/BTB/POZ_sf"/>
</dbReference>
<dbReference type="PANTHER" id="PTHR47274">
    <property type="entry name" value="BTB/POZ DOMAIN CONTAINING PROTEIN, EXPRESSED-RELATED"/>
    <property type="match status" value="1"/>
</dbReference>
<reference evidence="3 4" key="1">
    <citation type="journal article" date="2016" name="Genome Biol. Evol.">
        <title>Gene Family Evolution Reflects Adaptation to Soil Environmental Stressors in the Genome of the Collembolan Orchesella cincta.</title>
        <authorList>
            <person name="Faddeeva-Vakhrusheva A."/>
            <person name="Derks M.F."/>
            <person name="Anvar S.Y."/>
            <person name="Agamennone V."/>
            <person name="Suring W."/>
            <person name="Smit S."/>
            <person name="van Straalen N.M."/>
            <person name="Roelofs D."/>
        </authorList>
    </citation>
    <scope>NUCLEOTIDE SEQUENCE [LARGE SCALE GENOMIC DNA]</scope>
    <source>
        <tissue evidence="3">Mixed pool</tissue>
    </source>
</reference>
<dbReference type="PROSITE" id="PS50097">
    <property type="entry name" value="BTB"/>
    <property type="match status" value="1"/>
</dbReference>
<accession>A0A1D2MIH3</accession>
<dbReference type="PANTHER" id="PTHR47274:SF1">
    <property type="entry name" value="BTB_POZ DOMAIN CONTAINING PROTEIN, EXPRESSED"/>
    <property type="match status" value="1"/>
</dbReference>
<comment type="caution">
    <text evidence="3">The sequence shown here is derived from an EMBL/GenBank/DDBJ whole genome shotgun (WGS) entry which is preliminary data.</text>
</comment>
<dbReference type="InterPro" id="IPR044784">
    <property type="entry name" value="At1g01640-like"/>
</dbReference>
<dbReference type="AlphaFoldDB" id="A0A1D2MIH3"/>
<evidence type="ECO:0000259" key="2">
    <source>
        <dbReference type="PROSITE" id="PS50097"/>
    </source>
</evidence>
<dbReference type="SMART" id="SM00225">
    <property type="entry name" value="BTB"/>
    <property type="match status" value="1"/>
</dbReference>